<protein>
    <submittedName>
        <fullName evidence="2">Uncharacterized protein</fullName>
    </submittedName>
</protein>
<dbReference type="EMBL" id="GBRH01238467">
    <property type="protein sequence ID" value="JAD59428.1"/>
    <property type="molecule type" value="Transcribed_RNA"/>
</dbReference>
<dbReference type="AlphaFoldDB" id="A0A0A9BB72"/>
<evidence type="ECO:0000256" key="1">
    <source>
        <dbReference type="SAM" id="MobiDB-lite"/>
    </source>
</evidence>
<sequence length="21" mass="2148">MAAVTEAKGAGTRCTLRGAQR</sequence>
<reference evidence="2" key="1">
    <citation type="submission" date="2014-09" db="EMBL/GenBank/DDBJ databases">
        <authorList>
            <person name="Magalhaes I.L.F."/>
            <person name="Oliveira U."/>
            <person name="Santos F.R."/>
            <person name="Vidigal T.H.D.A."/>
            <person name="Brescovit A.D."/>
            <person name="Santos A.J."/>
        </authorList>
    </citation>
    <scope>NUCLEOTIDE SEQUENCE</scope>
    <source>
        <tissue evidence="2">Shoot tissue taken approximately 20 cm above the soil surface</tissue>
    </source>
</reference>
<organism evidence="2">
    <name type="scientific">Arundo donax</name>
    <name type="common">Giant reed</name>
    <name type="synonym">Donax arundinaceus</name>
    <dbReference type="NCBI Taxonomy" id="35708"/>
    <lineage>
        <taxon>Eukaryota</taxon>
        <taxon>Viridiplantae</taxon>
        <taxon>Streptophyta</taxon>
        <taxon>Embryophyta</taxon>
        <taxon>Tracheophyta</taxon>
        <taxon>Spermatophyta</taxon>
        <taxon>Magnoliopsida</taxon>
        <taxon>Liliopsida</taxon>
        <taxon>Poales</taxon>
        <taxon>Poaceae</taxon>
        <taxon>PACMAD clade</taxon>
        <taxon>Arundinoideae</taxon>
        <taxon>Arundineae</taxon>
        <taxon>Arundo</taxon>
    </lineage>
</organism>
<evidence type="ECO:0000313" key="2">
    <source>
        <dbReference type="EMBL" id="JAD59428.1"/>
    </source>
</evidence>
<reference evidence="2" key="2">
    <citation type="journal article" date="2015" name="Data Brief">
        <title>Shoot transcriptome of the giant reed, Arundo donax.</title>
        <authorList>
            <person name="Barrero R.A."/>
            <person name="Guerrero F.D."/>
            <person name="Moolhuijzen P."/>
            <person name="Goolsby J.A."/>
            <person name="Tidwell J."/>
            <person name="Bellgard S.E."/>
            <person name="Bellgard M.I."/>
        </authorList>
    </citation>
    <scope>NUCLEOTIDE SEQUENCE</scope>
    <source>
        <tissue evidence="2">Shoot tissue taken approximately 20 cm above the soil surface</tissue>
    </source>
</reference>
<proteinExistence type="predicted"/>
<accession>A0A0A9BB72</accession>
<name>A0A0A9BB72_ARUDO</name>
<feature type="region of interest" description="Disordered" evidence="1">
    <location>
        <begin position="1"/>
        <end position="21"/>
    </location>
</feature>